<gene>
    <name evidence="5" type="ORF">RHIMIDRAFT_195738</name>
</gene>
<evidence type="ECO:0000256" key="3">
    <source>
        <dbReference type="SAM" id="MobiDB-lite"/>
    </source>
</evidence>
<dbReference type="Pfam" id="PF10273">
    <property type="entry name" value="WGG"/>
    <property type="match status" value="1"/>
</dbReference>
<reference evidence="5 6" key="1">
    <citation type="journal article" date="2016" name="Proc. Natl. Acad. Sci. U.S.A.">
        <title>Lipid metabolic changes in an early divergent fungus govern the establishment of a mutualistic symbiosis with endobacteria.</title>
        <authorList>
            <person name="Lastovetsky O.A."/>
            <person name="Gaspar M.L."/>
            <person name="Mondo S.J."/>
            <person name="LaButti K.M."/>
            <person name="Sandor L."/>
            <person name="Grigoriev I.V."/>
            <person name="Henry S.A."/>
            <person name="Pawlowska T.E."/>
        </authorList>
    </citation>
    <scope>NUCLEOTIDE SEQUENCE [LARGE SCALE GENOMIC DNA]</scope>
    <source>
        <strain evidence="5 6">ATCC 52813</strain>
    </source>
</reference>
<evidence type="ECO:0000313" key="5">
    <source>
        <dbReference type="EMBL" id="PHZ17780.1"/>
    </source>
</evidence>
<sequence length="188" mass="21860">MKRVFVHLACFFFFKIMSEHPNKVAFEEGVGYVLKSWTALKLAVEQEWGGIESAEKRDWMIDVIVDVFGKRGKKVDVEEIEEILAQIMSDEFQVLLEDDSAYYVAKHLFELYNQCIQGNFEELQRLRERYMSQNQSAASNCVKQESDDEVDGDENDDEQDAEGDQEMEEAAPEQPTVDEDGWEIVRRK</sequence>
<keyword evidence="6" id="KW-1185">Reference proteome</keyword>
<proteinExistence type="inferred from homology"/>
<dbReference type="EMBL" id="KZ303842">
    <property type="protein sequence ID" value="PHZ17780.1"/>
    <property type="molecule type" value="Genomic_DNA"/>
</dbReference>
<organism evidence="5 6">
    <name type="scientific">Rhizopus microsporus ATCC 52813</name>
    <dbReference type="NCBI Taxonomy" id="1340429"/>
    <lineage>
        <taxon>Eukaryota</taxon>
        <taxon>Fungi</taxon>
        <taxon>Fungi incertae sedis</taxon>
        <taxon>Mucoromycota</taxon>
        <taxon>Mucoromycotina</taxon>
        <taxon>Mucoromycetes</taxon>
        <taxon>Mucorales</taxon>
        <taxon>Mucorineae</taxon>
        <taxon>Rhizopodaceae</taxon>
        <taxon>Rhizopus</taxon>
    </lineage>
</organism>
<evidence type="ECO:0000313" key="6">
    <source>
        <dbReference type="Proteomes" id="UP000242254"/>
    </source>
</evidence>
<dbReference type="GO" id="GO:0006364">
    <property type="term" value="P:rRNA processing"/>
    <property type="evidence" value="ECO:0007669"/>
    <property type="project" value="UniProtKB-KW"/>
</dbReference>
<evidence type="ECO:0000256" key="1">
    <source>
        <dbReference type="ARBA" id="ARBA00006524"/>
    </source>
</evidence>
<evidence type="ECO:0000256" key="4">
    <source>
        <dbReference type="SAM" id="SignalP"/>
    </source>
</evidence>
<evidence type="ECO:0008006" key="7">
    <source>
        <dbReference type="Google" id="ProtNLM"/>
    </source>
</evidence>
<comment type="similarity">
    <text evidence="1">Belongs to the TSR2 family.</text>
</comment>
<evidence type="ECO:0000256" key="2">
    <source>
        <dbReference type="ARBA" id="ARBA00022552"/>
    </source>
</evidence>
<feature type="compositionally biased region" description="Acidic residues" evidence="3">
    <location>
        <begin position="146"/>
        <end position="182"/>
    </location>
</feature>
<dbReference type="PANTHER" id="PTHR21250">
    <property type="entry name" value="PRE-RRNA-PROCESSING PROTEIN TSR2 HOMOLOG"/>
    <property type="match status" value="1"/>
</dbReference>
<accession>A0A2G4T9T7</accession>
<dbReference type="RefSeq" id="XP_023471488.1">
    <property type="nucleotide sequence ID" value="XM_023606065.1"/>
</dbReference>
<dbReference type="AlphaFoldDB" id="A0A2G4T9T7"/>
<keyword evidence="4" id="KW-0732">Signal</keyword>
<keyword evidence="2" id="KW-0698">rRNA processing</keyword>
<protein>
    <recommendedName>
        <fullName evidence="7">Pre-rRNA-processing protein TSR2</fullName>
    </recommendedName>
</protein>
<name>A0A2G4T9T7_RHIZD</name>
<feature type="chain" id="PRO_5013855107" description="Pre-rRNA-processing protein TSR2" evidence="4">
    <location>
        <begin position="19"/>
        <end position="188"/>
    </location>
</feature>
<feature type="region of interest" description="Disordered" evidence="3">
    <location>
        <begin position="136"/>
        <end position="188"/>
    </location>
</feature>
<dbReference type="STRING" id="1340429.A0A2G4T9T7"/>
<dbReference type="InterPro" id="IPR019398">
    <property type="entry name" value="Pre-rRNA_process_TSR2"/>
</dbReference>
<feature type="signal peptide" evidence="4">
    <location>
        <begin position="1"/>
        <end position="18"/>
    </location>
</feature>
<dbReference type="Proteomes" id="UP000242254">
    <property type="component" value="Unassembled WGS sequence"/>
</dbReference>
<dbReference type="GeneID" id="35437055"/>